<organism evidence="1 2">
    <name type="scientific">Larimichthys crocea</name>
    <name type="common">Large yellow croaker</name>
    <name type="synonym">Pseudosciaena crocea</name>
    <dbReference type="NCBI Taxonomy" id="215358"/>
    <lineage>
        <taxon>Eukaryota</taxon>
        <taxon>Metazoa</taxon>
        <taxon>Chordata</taxon>
        <taxon>Craniata</taxon>
        <taxon>Vertebrata</taxon>
        <taxon>Euteleostomi</taxon>
        <taxon>Actinopterygii</taxon>
        <taxon>Neopterygii</taxon>
        <taxon>Teleostei</taxon>
        <taxon>Neoteleostei</taxon>
        <taxon>Acanthomorphata</taxon>
        <taxon>Eupercaria</taxon>
        <taxon>Sciaenidae</taxon>
        <taxon>Larimichthys</taxon>
    </lineage>
</organism>
<reference evidence="1" key="1">
    <citation type="submission" date="2018-11" db="EMBL/GenBank/DDBJ databases">
        <title>The sequence and de novo assembly of Larimichthys crocea genome using PacBio and Hi-C technologies.</title>
        <authorList>
            <person name="Xu P."/>
            <person name="Chen B."/>
            <person name="Zhou Z."/>
            <person name="Ke Q."/>
            <person name="Wu Y."/>
            <person name="Bai H."/>
            <person name="Pu F."/>
        </authorList>
    </citation>
    <scope>NUCLEOTIDE SEQUENCE</scope>
    <source>
        <tissue evidence="1">Muscle</tissue>
    </source>
</reference>
<sequence>MMRFQIKLQKQMKKEAEAEEEVSEVSEAEDEKVELEKKVVEILEGEVVVAEPPAPGEGVADVESVPEKEGHVTEVTETDDEVVEATESEKEPEEVSEPSEEVVEVTAPEPDLGKESEEVPDVPQAKDDVVEDVKPDEEVVVVPVPEKEPVDISEPQLPPEAGEEAADVLEEEPQEVVENPEKASEPGPGGDHAIPPAEELPEASEPESKEEIVIEVPEGEGVETSEPNPEEGITEILEPEPADVTEPPAEAIKILQPLDGRRPNYFREDAVQVVEDNVFLQPDGPDHHGPHEEENLTVIPKNIQPSEEDLGEPDQEYPIIDDFYFEQDNVDTQVESETAVVTTETSDIAETETPDKQDTSEDTEGTEDLPEKTHESDLSPERDSVTAAPVSDSFPTSVATSEVTAPSPTIDSGLFEVDSPESSEDDRTEPEPAVVVIDEDLEDAVQKGGESQTSPPAGDVIDEAVKDLAVELDQTDVAATELPDEGSGFPPVWEEETTVRVTAPPPVRYLTTPSMTTAAQGRELVVFFSLRVTNMNFSEGLFNRTSDEYRSLENTFLDVLLPFLQANLTGFKKLEILNFRKGSVVVNSKMKFAKSVPYNITEAVHCALEQLCSTTLKNLHIQIDTHSLDVEPADQADACKFLACDEFSRCVVSGRTKEARCQCERGFLSVDGVCQSLCVLQPDYCQGGECHIVRGHGAVCRYRRLAG</sequence>
<comment type="caution">
    <text evidence="1">The sequence shown here is derived from an EMBL/GenBank/DDBJ whole genome shotgun (WGS) entry which is preliminary data.</text>
</comment>
<keyword evidence="2" id="KW-1185">Reference proteome</keyword>
<dbReference type="EMBL" id="CM011685">
    <property type="protein sequence ID" value="TMS12714.1"/>
    <property type="molecule type" value="Genomic_DNA"/>
</dbReference>
<name>A0ACD3R0Q7_LARCR</name>
<evidence type="ECO:0000313" key="2">
    <source>
        <dbReference type="Proteomes" id="UP000793456"/>
    </source>
</evidence>
<dbReference type="Proteomes" id="UP000793456">
    <property type="component" value="Chromosome XII"/>
</dbReference>
<accession>A0ACD3R0Q7</accession>
<proteinExistence type="predicted"/>
<evidence type="ECO:0000313" key="1">
    <source>
        <dbReference type="EMBL" id="TMS12714.1"/>
    </source>
</evidence>
<gene>
    <name evidence="1" type="ORF">E3U43_017672</name>
</gene>
<protein>
    <submittedName>
        <fullName evidence="1">Uncharacterized protein</fullName>
    </submittedName>
</protein>